<dbReference type="GO" id="GO:0006189">
    <property type="term" value="P:'de novo' IMP biosynthetic process"/>
    <property type="evidence" value="ECO:0007669"/>
    <property type="project" value="UniProtKB-UniRule"/>
</dbReference>
<dbReference type="NCBIfam" id="NF002049">
    <property type="entry name" value="PRK00881.1"/>
    <property type="match status" value="1"/>
</dbReference>
<dbReference type="SMART" id="SM00851">
    <property type="entry name" value="MGS"/>
    <property type="match status" value="1"/>
</dbReference>
<protein>
    <recommendedName>
        <fullName evidence="10">Bifunctional purine biosynthesis protein PurH</fullName>
    </recommendedName>
    <domain>
        <recommendedName>
            <fullName evidence="10">Phosphoribosylaminoimidazolecarboxamide formyltransferase</fullName>
            <ecNumber evidence="10">2.1.2.3</ecNumber>
        </recommendedName>
        <alternativeName>
            <fullName evidence="10">AICAR transformylase</fullName>
        </alternativeName>
    </domain>
    <domain>
        <recommendedName>
            <fullName evidence="10">IMP cyclohydrolase</fullName>
            <ecNumber evidence="10">3.5.4.10</ecNumber>
        </recommendedName>
        <alternativeName>
            <fullName evidence="10">ATIC</fullName>
        </alternativeName>
        <alternativeName>
            <fullName evidence="10">IMP synthase</fullName>
        </alternativeName>
        <alternativeName>
            <fullName evidence="10">Inosinicase</fullName>
        </alternativeName>
    </domain>
</protein>
<dbReference type="FunFam" id="3.40.140.20:FF:000001">
    <property type="entry name" value="Bifunctional purine biosynthesis protein PurH"/>
    <property type="match status" value="1"/>
</dbReference>
<dbReference type="Pfam" id="PF02142">
    <property type="entry name" value="MGS"/>
    <property type="match status" value="1"/>
</dbReference>
<dbReference type="GO" id="GO:0004643">
    <property type="term" value="F:phosphoribosylaminoimidazolecarboxamide formyltransferase activity"/>
    <property type="evidence" value="ECO:0007669"/>
    <property type="project" value="UniProtKB-UniRule"/>
</dbReference>
<gene>
    <name evidence="10 12" type="primary">purH</name>
    <name evidence="12" type="ORF">NCTC13316_00583</name>
</gene>
<dbReference type="InterPro" id="IPR016193">
    <property type="entry name" value="Cytidine_deaminase-like"/>
</dbReference>
<dbReference type="GO" id="GO:0005829">
    <property type="term" value="C:cytosol"/>
    <property type="evidence" value="ECO:0007669"/>
    <property type="project" value="TreeGrafter"/>
</dbReference>
<evidence type="ECO:0000256" key="2">
    <source>
        <dbReference type="ARBA" id="ARBA00004954"/>
    </source>
</evidence>
<comment type="catalytic activity">
    <reaction evidence="9 10">
        <text>IMP + H2O = 5-formamido-1-(5-phospho-D-ribosyl)imidazole-4-carboxamide</text>
        <dbReference type="Rhea" id="RHEA:18445"/>
        <dbReference type="ChEBI" id="CHEBI:15377"/>
        <dbReference type="ChEBI" id="CHEBI:58053"/>
        <dbReference type="ChEBI" id="CHEBI:58467"/>
        <dbReference type="EC" id="3.5.4.10"/>
    </reaction>
</comment>
<dbReference type="HAMAP" id="MF_00139">
    <property type="entry name" value="PurH"/>
    <property type="match status" value="1"/>
</dbReference>
<dbReference type="PROSITE" id="PS51855">
    <property type="entry name" value="MGS"/>
    <property type="match status" value="1"/>
</dbReference>
<dbReference type="Pfam" id="PF01808">
    <property type="entry name" value="AICARFT_IMPCHas"/>
    <property type="match status" value="1"/>
</dbReference>
<comment type="pathway">
    <text evidence="2 10">Purine metabolism; IMP biosynthesis via de novo pathway; 5-formamido-1-(5-phospho-D-ribosyl)imidazole-4-carboxamide from 5-amino-1-(5-phospho-D-ribosyl)imidazole-4-carboxamide (10-formyl THF route): step 1/1.</text>
</comment>
<dbReference type="Gene3D" id="3.40.140.20">
    <property type="match status" value="2"/>
</dbReference>
<dbReference type="EC" id="2.1.2.3" evidence="10"/>
<evidence type="ECO:0000256" key="7">
    <source>
        <dbReference type="ARBA" id="ARBA00023268"/>
    </source>
</evidence>
<keyword evidence="7 10" id="KW-0511">Multifunctional enzyme</keyword>
<dbReference type="Gene3D" id="3.40.50.1380">
    <property type="entry name" value="Methylglyoxal synthase-like domain"/>
    <property type="match status" value="1"/>
</dbReference>
<evidence type="ECO:0000259" key="11">
    <source>
        <dbReference type="PROSITE" id="PS51855"/>
    </source>
</evidence>
<dbReference type="FunFam" id="3.40.140.20:FF:000002">
    <property type="entry name" value="Bifunctional purine biosynthesis protein PurH"/>
    <property type="match status" value="1"/>
</dbReference>
<comment type="similarity">
    <text evidence="3 10">Belongs to the PurH family.</text>
</comment>
<dbReference type="CDD" id="cd01421">
    <property type="entry name" value="IMPCH"/>
    <property type="match status" value="1"/>
</dbReference>
<evidence type="ECO:0000256" key="5">
    <source>
        <dbReference type="ARBA" id="ARBA00022755"/>
    </source>
</evidence>
<comment type="domain">
    <text evidence="10">The IMP cyclohydrolase activity resides in the N-terminal region.</text>
</comment>
<dbReference type="InterPro" id="IPR024051">
    <property type="entry name" value="AICAR_Tfase_dup_dom_sf"/>
</dbReference>
<dbReference type="SMART" id="SM00798">
    <property type="entry name" value="AICARFT_IMPCHas"/>
    <property type="match status" value="1"/>
</dbReference>
<proteinExistence type="inferred from homology"/>
<keyword evidence="6 10" id="KW-0378">Hydrolase</keyword>
<dbReference type="PANTHER" id="PTHR11692:SF0">
    <property type="entry name" value="BIFUNCTIONAL PURINE BIOSYNTHESIS PROTEIN ATIC"/>
    <property type="match status" value="1"/>
</dbReference>
<comment type="pathway">
    <text evidence="1 10">Purine metabolism; IMP biosynthesis via de novo pathway; IMP from 5-formamido-1-(5-phospho-D-ribosyl)imidazole-4-carboxamide: step 1/1.</text>
</comment>
<evidence type="ECO:0000256" key="3">
    <source>
        <dbReference type="ARBA" id="ARBA00007667"/>
    </source>
</evidence>
<keyword evidence="4 10" id="KW-0808">Transferase</keyword>
<evidence type="ECO:0000313" key="12">
    <source>
        <dbReference type="EMBL" id="STX50501.1"/>
    </source>
</evidence>
<evidence type="ECO:0000313" key="13">
    <source>
        <dbReference type="Proteomes" id="UP000254794"/>
    </source>
</evidence>
<dbReference type="Proteomes" id="UP000254794">
    <property type="component" value="Unassembled WGS sequence"/>
</dbReference>
<dbReference type="OrthoDB" id="9802065at2"/>
<keyword evidence="13" id="KW-1185">Reference proteome</keyword>
<dbReference type="GO" id="GO:0003937">
    <property type="term" value="F:IMP cyclohydrolase activity"/>
    <property type="evidence" value="ECO:0007669"/>
    <property type="project" value="UniProtKB-UniRule"/>
</dbReference>
<dbReference type="UniPathway" id="UPA00074">
    <property type="reaction ID" value="UER00133"/>
</dbReference>
<sequence length="523" mass="57137">MLPFSPKRALLSVSNKNGLIDIATTLHEHNIELVATGNTAALLRQAKLPVTEVSDCTHFPEILDGRVKTLHPAIHAGLLARGKQDQHVLKQHAIKPFDILIVNLYPFEQVISDPDCKFSEAIENIDIGGPAMVRAAAKNHAHLIVVVNPHDYQELAEYINLKKMPKDWRFNLAKKAFAHTAAYDAAISNYLNALNDEKTPSGFPTTLTCQFNKQYDLRYGENPHQQAIFYTDKNALPGSLALAKVIQGKALSYNNLLDADAALDCVRAFASTTAACVIVKHGNPCGIALASNQLQAYQRAYQTDPVSSYGGILAFNHCLEEDTASTLLATQFAEVIIAPIISDAARKVLATKPNIRVLETGNLPVNDQFKLDMRHIDGGFLVQEHDNFPIDINKFMIVTEKRPTKEQQQDLLFAWQAVKYVKSNAIVLAKDLATIGIGAGQTSRVMSTRIALWQAEQAGFSSQGSILASDAFFPFPDSIELIAKAGITAIIQPGGSIRDGQIIAAANAANIAMIFTGVRHFKH</sequence>
<dbReference type="PANTHER" id="PTHR11692">
    <property type="entry name" value="BIFUNCTIONAL PURINE BIOSYNTHESIS PROTEIN PURH"/>
    <property type="match status" value="1"/>
</dbReference>
<dbReference type="AlphaFoldDB" id="A0A378JIA9"/>
<dbReference type="NCBIfam" id="TIGR00355">
    <property type="entry name" value="purH"/>
    <property type="match status" value="1"/>
</dbReference>
<evidence type="ECO:0000256" key="4">
    <source>
        <dbReference type="ARBA" id="ARBA00022679"/>
    </source>
</evidence>
<organism evidence="12 13">
    <name type="scientific">Legionella busanensis</name>
    <dbReference type="NCBI Taxonomy" id="190655"/>
    <lineage>
        <taxon>Bacteria</taxon>
        <taxon>Pseudomonadati</taxon>
        <taxon>Pseudomonadota</taxon>
        <taxon>Gammaproteobacteria</taxon>
        <taxon>Legionellales</taxon>
        <taxon>Legionellaceae</taxon>
        <taxon>Legionella</taxon>
    </lineage>
</organism>
<evidence type="ECO:0000256" key="1">
    <source>
        <dbReference type="ARBA" id="ARBA00004844"/>
    </source>
</evidence>
<evidence type="ECO:0000256" key="10">
    <source>
        <dbReference type="HAMAP-Rule" id="MF_00139"/>
    </source>
</evidence>
<evidence type="ECO:0000256" key="9">
    <source>
        <dbReference type="ARBA" id="ARBA00050687"/>
    </source>
</evidence>
<dbReference type="SUPFAM" id="SSF52335">
    <property type="entry name" value="Methylglyoxal synthase-like"/>
    <property type="match status" value="1"/>
</dbReference>
<feature type="domain" description="MGS-like" evidence="11">
    <location>
        <begin position="1"/>
        <end position="147"/>
    </location>
</feature>
<name>A0A378JIA9_9GAMM</name>
<dbReference type="FunFam" id="3.40.50.1380:FF:000001">
    <property type="entry name" value="Bifunctional purine biosynthesis protein PurH"/>
    <property type="match status" value="1"/>
</dbReference>
<dbReference type="InterPro" id="IPR002695">
    <property type="entry name" value="PurH-like"/>
</dbReference>
<evidence type="ECO:0000256" key="6">
    <source>
        <dbReference type="ARBA" id="ARBA00022801"/>
    </source>
</evidence>
<dbReference type="InterPro" id="IPR011607">
    <property type="entry name" value="MGS-like_dom"/>
</dbReference>
<reference evidence="12 13" key="1">
    <citation type="submission" date="2018-06" db="EMBL/GenBank/DDBJ databases">
        <authorList>
            <consortium name="Pathogen Informatics"/>
            <person name="Doyle S."/>
        </authorList>
    </citation>
    <scope>NUCLEOTIDE SEQUENCE [LARGE SCALE GENOMIC DNA]</scope>
    <source>
        <strain evidence="12 13">NCTC13316</strain>
    </source>
</reference>
<comment type="catalytic activity">
    <reaction evidence="8 10">
        <text>(6R)-10-formyltetrahydrofolate + 5-amino-1-(5-phospho-beta-D-ribosyl)imidazole-4-carboxamide = 5-formamido-1-(5-phospho-D-ribosyl)imidazole-4-carboxamide + (6S)-5,6,7,8-tetrahydrofolate</text>
        <dbReference type="Rhea" id="RHEA:22192"/>
        <dbReference type="ChEBI" id="CHEBI:57453"/>
        <dbReference type="ChEBI" id="CHEBI:58467"/>
        <dbReference type="ChEBI" id="CHEBI:58475"/>
        <dbReference type="ChEBI" id="CHEBI:195366"/>
        <dbReference type="EC" id="2.1.2.3"/>
    </reaction>
</comment>
<dbReference type="EMBL" id="UGOD01000001">
    <property type="protein sequence ID" value="STX50501.1"/>
    <property type="molecule type" value="Genomic_DNA"/>
</dbReference>
<dbReference type="EC" id="3.5.4.10" evidence="10"/>
<keyword evidence="5 10" id="KW-0658">Purine biosynthesis</keyword>
<dbReference type="PIRSF" id="PIRSF000414">
    <property type="entry name" value="AICARFT_IMPCHas"/>
    <property type="match status" value="1"/>
</dbReference>
<dbReference type="InterPro" id="IPR036914">
    <property type="entry name" value="MGS-like_dom_sf"/>
</dbReference>
<evidence type="ECO:0000256" key="8">
    <source>
        <dbReference type="ARBA" id="ARBA00050488"/>
    </source>
</evidence>
<dbReference type="SUPFAM" id="SSF53927">
    <property type="entry name" value="Cytidine deaminase-like"/>
    <property type="match status" value="1"/>
</dbReference>
<accession>A0A378JIA9</accession>
<dbReference type="RefSeq" id="WP_115330214.1">
    <property type="nucleotide sequence ID" value="NZ_CAAAHP010000004.1"/>
</dbReference>